<dbReference type="Proteomes" id="UP000887540">
    <property type="component" value="Unplaced"/>
</dbReference>
<evidence type="ECO:0000313" key="2">
    <source>
        <dbReference type="WBParaSite" id="ACRNAN_scaffold12552.g30643.t1"/>
    </source>
</evidence>
<name>A0A914CMV2_9BILA</name>
<reference evidence="2" key="1">
    <citation type="submission" date="2022-11" db="UniProtKB">
        <authorList>
            <consortium name="WormBaseParasite"/>
        </authorList>
    </citation>
    <scope>IDENTIFICATION</scope>
</reference>
<accession>A0A914CMV2</accession>
<organism evidence="1 2">
    <name type="scientific">Acrobeloides nanus</name>
    <dbReference type="NCBI Taxonomy" id="290746"/>
    <lineage>
        <taxon>Eukaryota</taxon>
        <taxon>Metazoa</taxon>
        <taxon>Ecdysozoa</taxon>
        <taxon>Nematoda</taxon>
        <taxon>Chromadorea</taxon>
        <taxon>Rhabditida</taxon>
        <taxon>Tylenchina</taxon>
        <taxon>Cephalobomorpha</taxon>
        <taxon>Cephaloboidea</taxon>
        <taxon>Cephalobidae</taxon>
        <taxon>Acrobeloides</taxon>
    </lineage>
</organism>
<evidence type="ECO:0000313" key="1">
    <source>
        <dbReference type="Proteomes" id="UP000887540"/>
    </source>
</evidence>
<protein>
    <submittedName>
        <fullName evidence="2">Uncharacterized protein</fullName>
    </submittedName>
</protein>
<dbReference type="WBParaSite" id="ACRNAN_scaffold12552.g30643.t1">
    <property type="protein sequence ID" value="ACRNAN_scaffold12552.g30643.t1"/>
    <property type="gene ID" value="ACRNAN_scaffold12552.g30643"/>
</dbReference>
<proteinExistence type="predicted"/>
<keyword evidence="1" id="KW-1185">Reference proteome</keyword>
<dbReference type="AlphaFoldDB" id="A0A914CMV2"/>
<sequence length="371" mass="43880">MEHVIASVEHYGRQLHVWKEEKEGYNRFYVTPLCELINSSIHCIQNKYADDERYIYRFSVRLWDKQVRLNMDKWITKRIHAHNGWRSNQNQPSTLNFELFIKDKWLCQRLVKDSIKDPGEFLANFKLELEFTIISGQTESHNLNITGSMLRKTNFFTYLSNEVNAYGNIYLTSTDCNKLAKNIYQQVAVDDVMTSGYIPSEQENHIIQELLGIISEQQVESTRLSELEWNSVFWDDIFTRPDIQTEYLNEVFTYNQSCNCFNFHSNKEREFYDKISYQYANKISKSSGDGDTFGIGSFPLGTTKSNDRIDETAKHFIKPKIEWLDYHVKLSECKRLWEGGEAITRWIDKWREMGCGKHCAYFTSYRTEKCE</sequence>